<dbReference type="SUPFAM" id="SSF142433">
    <property type="entry name" value="CinA-like"/>
    <property type="match status" value="1"/>
</dbReference>
<dbReference type="NCBIfam" id="TIGR00199">
    <property type="entry name" value="PncC_domain"/>
    <property type="match status" value="1"/>
</dbReference>
<gene>
    <name evidence="2" type="ORF">ACD661_01745</name>
</gene>
<dbReference type="Pfam" id="PF02464">
    <property type="entry name" value="CinA"/>
    <property type="match status" value="1"/>
</dbReference>
<dbReference type="Gene3D" id="3.90.950.20">
    <property type="entry name" value="CinA-like"/>
    <property type="match status" value="1"/>
</dbReference>
<evidence type="ECO:0000259" key="1">
    <source>
        <dbReference type="Pfam" id="PF02464"/>
    </source>
</evidence>
<protein>
    <submittedName>
        <fullName evidence="2">CinA family protein</fullName>
    </submittedName>
</protein>
<dbReference type="EMBL" id="JBGORX010000001">
    <property type="protein sequence ID" value="MFJ1267274.1"/>
    <property type="molecule type" value="Genomic_DNA"/>
</dbReference>
<dbReference type="Proteomes" id="UP001615550">
    <property type="component" value="Unassembled WGS sequence"/>
</dbReference>
<keyword evidence="3" id="KW-1185">Reference proteome</keyword>
<dbReference type="InterPro" id="IPR036653">
    <property type="entry name" value="CinA-like_C"/>
</dbReference>
<proteinExistence type="predicted"/>
<reference evidence="2 3" key="1">
    <citation type="submission" date="2024-08" db="EMBL/GenBank/DDBJ databases">
        <title>Draft Genome Sequence of Legionella lytica strain DSB2004, Isolated From a Fire Sprinkler System.</title>
        <authorList>
            <person name="Everhart A.D."/>
            <person name="Kidane D.T."/>
            <person name="Farone A.L."/>
            <person name="Farone M.B."/>
        </authorList>
    </citation>
    <scope>NUCLEOTIDE SEQUENCE [LARGE SCALE GENOMIC DNA]</scope>
    <source>
        <strain evidence="2 3">DSB2004</strain>
    </source>
</reference>
<sequence>MNSLILQIATLLQKKHWQLVTAESCTGGLVSGYLTEIPGSSIWFERGFVTYSNQAKEEMLAVPKHLLLEYGAVSEPVAAAMATGAVRHSAGQIAVSVTGIAGPDGGSVEKPVGTVCFGWFAQGMDSAKTVRRQFSGTRHEIRLAACQEALTGVHSLLKNIPINPA</sequence>
<dbReference type="InterPro" id="IPR008136">
    <property type="entry name" value="CinA_C"/>
</dbReference>
<feature type="domain" description="CinA C-terminal" evidence="1">
    <location>
        <begin position="3"/>
        <end position="156"/>
    </location>
</feature>
<evidence type="ECO:0000313" key="3">
    <source>
        <dbReference type="Proteomes" id="UP001615550"/>
    </source>
</evidence>
<name>A0ABW8D3K5_9GAMM</name>
<comment type="caution">
    <text evidence="2">The sequence shown here is derived from an EMBL/GenBank/DDBJ whole genome shotgun (WGS) entry which is preliminary data.</text>
</comment>
<accession>A0ABW8D3K5</accession>
<evidence type="ECO:0000313" key="2">
    <source>
        <dbReference type="EMBL" id="MFJ1267274.1"/>
    </source>
</evidence>
<dbReference type="RefSeq" id="WP_400185856.1">
    <property type="nucleotide sequence ID" value="NZ_JBGORX010000001.1"/>
</dbReference>
<organism evidence="2 3">
    <name type="scientific">Legionella lytica</name>
    <dbReference type="NCBI Taxonomy" id="96232"/>
    <lineage>
        <taxon>Bacteria</taxon>
        <taxon>Pseudomonadati</taxon>
        <taxon>Pseudomonadota</taxon>
        <taxon>Gammaproteobacteria</taxon>
        <taxon>Legionellales</taxon>
        <taxon>Legionellaceae</taxon>
        <taxon>Legionella</taxon>
    </lineage>
</organism>